<accession>A0A174JHJ2</accession>
<dbReference type="RefSeq" id="WP_055159083.1">
    <property type="nucleotide sequence ID" value="NZ_CZAU01000002.1"/>
</dbReference>
<evidence type="ECO:0000259" key="6">
    <source>
        <dbReference type="Pfam" id="PF05154"/>
    </source>
</evidence>
<evidence type="ECO:0000313" key="7">
    <source>
        <dbReference type="EMBL" id="CUO96610.1"/>
    </source>
</evidence>
<sequence length="152" mass="16752">MTKGKIIKITEEIITIGMDNGTIKEVRRCDLDFTPKLEDLVDVFEDKDQIIVTRRKETSNAANGGININMTNSVHTGEYVATEGKKVVNKIAYCLFAFLLGSFGAQYFYSRKFGKAIACVLFFWTGIPCIIGVVVAILALIKPADPNGNILV</sequence>
<dbReference type="InterPro" id="IPR007829">
    <property type="entry name" value="TM2"/>
</dbReference>
<name>A0A174JHJ2_ANAHA</name>
<feature type="transmembrane region" description="Helical" evidence="5">
    <location>
        <begin position="91"/>
        <end position="109"/>
    </location>
</feature>
<dbReference type="AlphaFoldDB" id="A0A174JHJ2"/>
<dbReference type="Pfam" id="PF05154">
    <property type="entry name" value="TM2"/>
    <property type="match status" value="1"/>
</dbReference>
<dbReference type="OrthoDB" id="9816361at2"/>
<evidence type="ECO:0000256" key="1">
    <source>
        <dbReference type="ARBA" id="ARBA00004141"/>
    </source>
</evidence>
<feature type="domain" description="TM2" evidence="6">
    <location>
        <begin position="88"/>
        <end position="134"/>
    </location>
</feature>
<evidence type="ECO:0000256" key="3">
    <source>
        <dbReference type="ARBA" id="ARBA00022989"/>
    </source>
</evidence>
<comment type="subcellular location">
    <subcellularLocation>
        <location evidence="1">Membrane</location>
        <topology evidence="1">Multi-pass membrane protein</topology>
    </subcellularLocation>
</comment>
<dbReference type="EMBL" id="CZAU01000002">
    <property type="protein sequence ID" value="CUO96610.1"/>
    <property type="molecule type" value="Genomic_DNA"/>
</dbReference>
<feature type="transmembrane region" description="Helical" evidence="5">
    <location>
        <begin position="121"/>
        <end position="141"/>
    </location>
</feature>
<dbReference type="GO" id="GO:0016020">
    <property type="term" value="C:membrane"/>
    <property type="evidence" value="ECO:0007669"/>
    <property type="project" value="UniProtKB-SubCell"/>
</dbReference>
<keyword evidence="3 5" id="KW-1133">Transmembrane helix</keyword>
<evidence type="ECO:0000256" key="5">
    <source>
        <dbReference type="SAM" id="Phobius"/>
    </source>
</evidence>
<evidence type="ECO:0000256" key="2">
    <source>
        <dbReference type="ARBA" id="ARBA00022692"/>
    </source>
</evidence>
<organism evidence="7 8">
    <name type="scientific">Anaerostipes hadrus</name>
    <dbReference type="NCBI Taxonomy" id="649756"/>
    <lineage>
        <taxon>Bacteria</taxon>
        <taxon>Bacillati</taxon>
        <taxon>Bacillota</taxon>
        <taxon>Clostridia</taxon>
        <taxon>Lachnospirales</taxon>
        <taxon>Lachnospiraceae</taxon>
        <taxon>Anaerostipes</taxon>
    </lineage>
</organism>
<proteinExistence type="predicted"/>
<dbReference type="Proteomes" id="UP000095564">
    <property type="component" value="Unassembled WGS sequence"/>
</dbReference>
<evidence type="ECO:0000313" key="8">
    <source>
        <dbReference type="Proteomes" id="UP000095564"/>
    </source>
</evidence>
<protein>
    <submittedName>
        <fullName evidence="7">TM2 domain</fullName>
    </submittedName>
</protein>
<gene>
    <name evidence="7" type="ORF">ERS852520_00288</name>
</gene>
<evidence type="ECO:0000256" key="4">
    <source>
        <dbReference type="ARBA" id="ARBA00023136"/>
    </source>
</evidence>
<keyword evidence="2 5" id="KW-0812">Transmembrane</keyword>
<reference evidence="7 8" key="1">
    <citation type="submission" date="2015-09" db="EMBL/GenBank/DDBJ databases">
        <authorList>
            <consortium name="Pathogen Informatics"/>
        </authorList>
    </citation>
    <scope>NUCLEOTIDE SEQUENCE [LARGE SCALE GENOMIC DNA]</scope>
    <source>
        <strain evidence="7 8">2789STDY5834908</strain>
    </source>
</reference>
<keyword evidence="4 5" id="KW-0472">Membrane</keyword>